<keyword evidence="1" id="KW-1133">Transmembrane helix</keyword>
<organism evidence="2 3">
    <name type="scientific">Candidatus Yanofskybacteria bacterium RIFCSPHIGHO2_01_FULL_41_21</name>
    <dbReference type="NCBI Taxonomy" id="1802660"/>
    <lineage>
        <taxon>Bacteria</taxon>
        <taxon>Candidatus Yanofskyibacteriota</taxon>
    </lineage>
</organism>
<evidence type="ECO:0000313" key="3">
    <source>
        <dbReference type="Proteomes" id="UP000178520"/>
    </source>
</evidence>
<dbReference type="EMBL" id="MGJA01000012">
    <property type="protein sequence ID" value="OGM97457.1"/>
    <property type="molecule type" value="Genomic_DNA"/>
</dbReference>
<protein>
    <submittedName>
        <fullName evidence="2">Uncharacterized protein</fullName>
    </submittedName>
</protein>
<keyword evidence="1" id="KW-0472">Membrane</keyword>
<dbReference type="Proteomes" id="UP000178520">
    <property type="component" value="Unassembled WGS sequence"/>
</dbReference>
<reference evidence="2 3" key="1">
    <citation type="journal article" date="2016" name="Nat. Commun.">
        <title>Thousands of microbial genomes shed light on interconnected biogeochemical processes in an aquifer system.</title>
        <authorList>
            <person name="Anantharaman K."/>
            <person name="Brown C.T."/>
            <person name="Hug L.A."/>
            <person name="Sharon I."/>
            <person name="Castelle C.J."/>
            <person name="Probst A.J."/>
            <person name="Thomas B.C."/>
            <person name="Singh A."/>
            <person name="Wilkins M.J."/>
            <person name="Karaoz U."/>
            <person name="Brodie E.L."/>
            <person name="Williams K.H."/>
            <person name="Hubbard S.S."/>
            <person name="Banfield J.F."/>
        </authorList>
    </citation>
    <scope>NUCLEOTIDE SEQUENCE [LARGE SCALE GENOMIC DNA]</scope>
</reference>
<dbReference type="AlphaFoldDB" id="A0A1F8EA08"/>
<feature type="transmembrane region" description="Helical" evidence="1">
    <location>
        <begin position="23"/>
        <end position="41"/>
    </location>
</feature>
<proteinExistence type="predicted"/>
<comment type="caution">
    <text evidence="2">The sequence shown here is derived from an EMBL/GenBank/DDBJ whole genome shotgun (WGS) entry which is preliminary data.</text>
</comment>
<gene>
    <name evidence="2" type="ORF">A2735_01860</name>
</gene>
<evidence type="ECO:0000256" key="1">
    <source>
        <dbReference type="SAM" id="Phobius"/>
    </source>
</evidence>
<dbReference type="STRING" id="1802660.A2735_01860"/>
<accession>A0A1F8EA08</accession>
<evidence type="ECO:0000313" key="2">
    <source>
        <dbReference type="EMBL" id="OGM97457.1"/>
    </source>
</evidence>
<feature type="transmembrane region" description="Helical" evidence="1">
    <location>
        <begin position="53"/>
        <end position="74"/>
    </location>
</feature>
<keyword evidence="1" id="KW-0812">Transmembrane</keyword>
<name>A0A1F8EA08_9BACT</name>
<sequence length="127" mass="14814">MKLFSFFDRLEDKTRHALSRHPVPYALIGGVSIVLFWRAVWELADLAPHIHPGWWLVGSVIIMLLTGTFVSFFIGENIIISGLKADKRIDEKTEIDLREEDEYIKHLYDLVHEVRNDIKEIKSKLNQ</sequence>